<dbReference type="EC" id="2.4.1.-" evidence="3"/>
<dbReference type="GO" id="GO:0008713">
    <property type="term" value="F:ADP-heptose-lipopolysaccharide heptosyltransferase activity"/>
    <property type="evidence" value="ECO:0007669"/>
    <property type="project" value="TreeGrafter"/>
</dbReference>
<feature type="non-terminal residue" evidence="3">
    <location>
        <position position="1"/>
    </location>
</feature>
<dbReference type="PANTHER" id="PTHR30160">
    <property type="entry name" value="TETRAACYLDISACCHARIDE 4'-KINASE-RELATED"/>
    <property type="match status" value="1"/>
</dbReference>
<protein>
    <submittedName>
        <fullName evidence="3">ADP-heptose--lipooligosaccharide heptosyltransferase II</fullName>
        <ecNumber evidence="3">2.4.1.-</ecNumber>
    </submittedName>
</protein>
<dbReference type="GO" id="GO:0005829">
    <property type="term" value="C:cytosol"/>
    <property type="evidence" value="ECO:0007669"/>
    <property type="project" value="TreeGrafter"/>
</dbReference>
<dbReference type="GO" id="GO:0009244">
    <property type="term" value="P:lipopolysaccharide core region biosynthetic process"/>
    <property type="evidence" value="ECO:0007669"/>
    <property type="project" value="TreeGrafter"/>
</dbReference>
<evidence type="ECO:0000256" key="2">
    <source>
        <dbReference type="ARBA" id="ARBA00022679"/>
    </source>
</evidence>
<keyword evidence="2 3" id="KW-0808">Transferase</keyword>
<sequence length="306" mass="32984">AVAKNPKLTELIATGNLAISRMARADLQALIQQIRHESYDTCLIPEPSSLLSWVAWQAGIPQRIGVAAGGRGFAQTLVAPRLTGKRHAADAYLTLAQACHIDLPSGERPPLAFYPADDDRTAVTQRLIDDLDWLGDVPLVVIHPGGGAGSVFEDPLKRWPAERFVLLNNHLARTHNARILLVGSDHDREMAAAISGMSTVQCANWTGQMTLGELGALGEMANLYVGNDTGPTHIAAAVGCPTLAIYGPSDPTLSSPYSPTEDRVKTLWRGGEDRPFSWQEGVSVAEACKTADGLLHRKSKQFKQLQ</sequence>
<dbReference type="PANTHER" id="PTHR30160:SF1">
    <property type="entry name" value="LIPOPOLYSACCHARIDE 1,2-N-ACETYLGLUCOSAMINETRANSFERASE-RELATED"/>
    <property type="match status" value="1"/>
</dbReference>
<dbReference type="CDD" id="cd03789">
    <property type="entry name" value="GT9_LPS_heptosyltransferase"/>
    <property type="match status" value="1"/>
</dbReference>
<accession>A0A3B0UKI6</accession>
<dbReference type="AlphaFoldDB" id="A0A3B0UKI6"/>
<dbReference type="EMBL" id="UOEU01000267">
    <property type="protein sequence ID" value="VAW31651.1"/>
    <property type="molecule type" value="Genomic_DNA"/>
</dbReference>
<name>A0A3B0UKI6_9ZZZZ</name>
<dbReference type="InterPro" id="IPR051199">
    <property type="entry name" value="LPS_LOS_Heptosyltrfase"/>
</dbReference>
<gene>
    <name evidence="3" type="ORF">MNBD_CHLOROFLEXI01-444</name>
</gene>
<reference evidence="3" key="1">
    <citation type="submission" date="2018-06" db="EMBL/GenBank/DDBJ databases">
        <authorList>
            <person name="Zhirakovskaya E."/>
        </authorList>
    </citation>
    <scope>NUCLEOTIDE SEQUENCE</scope>
</reference>
<dbReference type="Gene3D" id="3.40.50.2000">
    <property type="entry name" value="Glycogen Phosphorylase B"/>
    <property type="match status" value="2"/>
</dbReference>
<keyword evidence="1 3" id="KW-0328">Glycosyltransferase</keyword>
<proteinExistence type="predicted"/>
<dbReference type="SUPFAM" id="SSF53756">
    <property type="entry name" value="UDP-Glycosyltransferase/glycogen phosphorylase"/>
    <property type="match status" value="1"/>
</dbReference>
<evidence type="ECO:0000256" key="1">
    <source>
        <dbReference type="ARBA" id="ARBA00022676"/>
    </source>
</evidence>
<dbReference type="Pfam" id="PF01075">
    <property type="entry name" value="Glyco_transf_9"/>
    <property type="match status" value="1"/>
</dbReference>
<dbReference type="InterPro" id="IPR002201">
    <property type="entry name" value="Glyco_trans_9"/>
</dbReference>
<organism evidence="3">
    <name type="scientific">hydrothermal vent metagenome</name>
    <dbReference type="NCBI Taxonomy" id="652676"/>
    <lineage>
        <taxon>unclassified sequences</taxon>
        <taxon>metagenomes</taxon>
        <taxon>ecological metagenomes</taxon>
    </lineage>
</organism>
<evidence type="ECO:0000313" key="3">
    <source>
        <dbReference type="EMBL" id="VAW31651.1"/>
    </source>
</evidence>